<evidence type="ECO:0000313" key="2">
    <source>
        <dbReference type="EMBL" id="EAW14888.1"/>
    </source>
</evidence>
<feature type="compositionally biased region" description="Basic and acidic residues" evidence="1">
    <location>
        <begin position="547"/>
        <end position="568"/>
    </location>
</feature>
<dbReference type="Proteomes" id="UP000006701">
    <property type="component" value="Unassembled WGS sequence"/>
</dbReference>
<keyword evidence="3" id="KW-1185">Reference proteome</keyword>
<dbReference type="InterPro" id="IPR011993">
    <property type="entry name" value="PH-like_dom_sf"/>
</dbReference>
<feature type="compositionally biased region" description="Polar residues" evidence="1">
    <location>
        <begin position="503"/>
        <end position="519"/>
    </location>
</feature>
<dbReference type="SUPFAM" id="SSF50729">
    <property type="entry name" value="PH domain-like"/>
    <property type="match status" value="1"/>
</dbReference>
<dbReference type="GeneID" id="4708393"/>
<gene>
    <name evidence="2" type="ORF">ACLA_002990</name>
</gene>
<dbReference type="InterPro" id="IPR029071">
    <property type="entry name" value="Ubiquitin-like_domsf"/>
</dbReference>
<feature type="compositionally biased region" description="Low complexity" evidence="1">
    <location>
        <begin position="85"/>
        <end position="102"/>
    </location>
</feature>
<feature type="compositionally biased region" description="Polar residues" evidence="1">
    <location>
        <begin position="59"/>
        <end position="77"/>
    </location>
</feature>
<dbReference type="VEuPathDB" id="FungiDB:ACLA_002990"/>
<feature type="region of interest" description="Disordered" evidence="1">
    <location>
        <begin position="501"/>
        <end position="674"/>
    </location>
</feature>
<protein>
    <recommendedName>
        <fullName evidence="4">PH domain-containing protein</fullName>
    </recommendedName>
</protein>
<evidence type="ECO:0000256" key="1">
    <source>
        <dbReference type="SAM" id="MobiDB-lite"/>
    </source>
</evidence>
<feature type="compositionally biased region" description="Polar residues" evidence="1">
    <location>
        <begin position="647"/>
        <end position="659"/>
    </location>
</feature>
<dbReference type="Gene3D" id="2.30.29.30">
    <property type="entry name" value="Pleckstrin-homology domain (PH domain)/Phosphotyrosine-binding domain (PTB)"/>
    <property type="match status" value="1"/>
</dbReference>
<dbReference type="EMBL" id="DS027004">
    <property type="protein sequence ID" value="EAW14888.1"/>
    <property type="molecule type" value="Genomic_DNA"/>
</dbReference>
<dbReference type="PANTHER" id="PTHR38700:SF1">
    <property type="entry name" value="PH DOMAIN-CONTAINING PROTEIN"/>
    <property type="match status" value="1"/>
</dbReference>
<dbReference type="AlphaFoldDB" id="A1C5C0"/>
<feature type="compositionally biased region" description="Polar residues" evidence="1">
    <location>
        <begin position="587"/>
        <end position="598"/>
    </location>
</feature>
<sequence>MAMETQKPSMDTAHVQSPMKFSRYRSVRRAASQKPKSLNTSVPPVPSPPSAPVTSTASHNGTGSTNDPPSASISRSMSRYRRQRAPTATPATAQSPAPALPAHGAQLNGVYPQSIPETPADATKMAQVPAPSRRVPDAATTAKVHGDGNAPAEDDEAEREKHRQDAMARLTGESNKPRLRRATTQERAVPRVADDRRKHDASDPLARCRKSDDSSEPKRRSLKERMKLVIPRDKSAESAAKAVEPAAGSYFTGVDAPVSAVNAGERNVLVQYGKMSAKLSVMPSTRVQDLLFMASRSLTSEIDPLNFILMESFSQLGLERPLRRYECIRDVMNSWAHDGENALIIVHPASLESLRSLEAQNVPVAPPADVTVHAYYSQRPRKWDKRFVTLRSDGQITVSKKEHGQDQTNACHISDFDIYALTLDSLRNNVKPPKKICQAIKSQQKSSMFLSTENFVHFISTNDRAVAQKWYNAVQTWRSWYLVHKKGAAPVDEAEEIEDIDNSHQQRIGSSHSRSNQPRSFKPLIDLDSDHQAGADAAPPSTAVSDEPAKSSKSKDMFIRKGSSREHGPPPSSFPKSLVAEPDMSRSAAQSSEESPFSSGGLLGRTYTVRQQIMKDREEKEKRANEEPFTSNGLVGTLGSRRGPVSQPASRSNTMTSAQPPDLNGGMNRSLSVNRGKPLVDLTPVYQAPPQHSRKGRGVAVEPGVPLIDAVNGLDPVGGIAIPPSTTWRRPPVPPEPLSIPEMQTRKRSNTARSASNHRPYHAESASPMIPLDHSQSPDNPFLANSLLARTAQLAVVPSSGPVGHGVATGDRNATKPMLDMTPASPFAEGSLLRNL</sequence>
<dbReference type="STRING" id="344612.A1C5C0"/>
<dbReference type="OrthoDB" id="6235964at2759"/>
<evidence type="ECO:0008006" key="4">
    <source>
        <dbReference type="Google" id="ProtNLM"/>
    </source>
</evidence>
<feature type="region of interest" description="Disordered" evidence="1">
    <location>
        <begin position="722"/>
        <end position="774"/>
    </location>
</feature>
<dbReference type="SUPFAM" id="SSF54236">
    <property type="entry name" value="Ubiquitin-like"/>
    <property type="match status" value="1"/>
</dbReference>
<accession>A1C5C0</accession>
<dbReference type="OMA" id="QTWRSWY"/>
<feature type="region of interest" description="Disordered" evidence="1">
    <location>
        <begin position="1"/>
        <end position="224"/>
    </location>
</feature>
<dbReference type="PANTHER" id="PTHR38700">
    <property type="entry name" value="YALI0E22418P"/>
    <property type="match status" value="1"/>
</dbReference>
<dbReference type="Gene3D" id="3.10.20.90">
    <property type="entry name" value="Phosphatidylinositol 3-kinase Catalytic Subunit, Chain A, domain 1"/>
    <property type="match status" value="1"/>
</dbReference>
<evidence type="ECO:0000313" key="3">
    <source>
        <dbReference type="Proteomes" id="UP000006701"/>
    </source>
</evidence>
<dbReference type="eggNOG" id="ENOG502S3MD">
    <property type="taxonomic scope" value="Eukaryota"/>
</dbReference>
<proteinExistence type="predicted"/>
<dbReference type="KEGG" id="act:ACLA_002990"/>
<feature type="compositionally biased region" description="Basic and acidic residues" evidence="1">
    <location>
        <begin position="188"/>
        <end position="202"/>
    </location>
</feature>
<dbReference type="RefSeq" id="XP_001276314.1">
    <property type="nucleotide sequence ID" value="XM_001276313.1"/>
</dbReference>
<feature type="compositionally biased region" description="Basic and acidic residues" evidence="1">
    <location>
        <begin position="209"/>
        <end position="224"/>
    </location>
</feature>
<dbReference type="HOGENOM" id="CLU_012320_2_0_1"/>
<feature type="compositionally biased region" description="Basic and acidic residues" evidence="1">
    <location>
        <begin position="613"/>
        <end position="626"/>
    </location>
</feature>
<organism evidence="2 3">
    <name type="scientific">Aspergillus clavatus (strain ATCC 1007 / CBS 513.65 / DSM 816 / NCTC 3887 / NRRL 1 / QM 1276 / 107)</name>
    <dbReference type="NCBI Taxonomy" id="344612"/>
    <lineage>
        <taxon>Eukaryota</taxon>
        <taxon>Fungi</taxon>
        <taxon>Dikarya</taxon>
        <taxon>Ascomycota</taxon>
        <taxon>Pezizomycotina</taxon>
        <taxon>Eurotiomycetes</taxon>
        <taxon>Eurotiomycetidae</taxon>
        <taxon>Eurotiales</taxon>
        <taxon>Aspergillaceae</taxon>
        <taxon>Aspergillus</taxon>
        <taxon>Aspergillus subgen. Fumigati</taxon>
    </lineage>
</organism>
<reference evidence="2 3" key="1">
    <citation type="journal article" date="2008" name="PLoS Genet.">
        <title>Genomic islands in the pathogenic filamentous fungus Aspergillus fumigatus.</title>
        <authorList>
            <person name="Fedorova N.D."/>
            <person name="Khaldi N."/>
            <person name="Joardar V.S."/>
            <person name="Maiti R."/>
            <person name="Amedeo P."/>
            <person name="Anderson M.J."/>
            <person name="Crabtree J."/>
            <person name="Silva J.C."/>
            <person name="Badger J.H."/>
            <person name="Albarraq A."/>
            <person name="Angiuoli S."/>
            <person name="Bussey H."/>
            <person name="Bowyer P."/>
            <person name="Cotty P.J."/>
            <person name="Dyer P.S."/>
            <person name="Egan A."/>
            <person name="Galens K."/>
            <person name="Fraser-Liggett C.M."/>
            <person name="Haas B.J."/>
            <person name="Inman J.M."/>
            <person name="Kent R."/>
            <person name="Lemieux S."/>
            <person name="Malavazi I."/>
            <person name="Orvis J."/>
            <person name="Roemer T."/>
            <person name="Ronning C.M."/>
            <person name="Sundaram J.P."/>
            <person name="Sutton G."/>
            <person name="Turner G."/>
            <person name="Venter J.C."/>
            <person name="White O.R."/>
            <person name="Whitty B.R."/>
            <person name="Youngman P."/>
            <person name="Wolfe K.H."/>
            <person name="Goldman G.H."/>
            <person name="Wortman J.R."/>
            <person name="Jiang B."/>
            <person name="Denning D.W."/>
            <person name="Nierman W.C."/>
        </authorList>
    </citation>
    <scope>NUCLEOTIDE SEQUENCE [LARGE SCALE GENOMIC DNA]</scope>
    <source>
        <strain evidence="3">ATCC 1007 / CBS 513.65 / DSM 816 / NCTC 3887 / NRRL 1</strain>
    </source>
</reference>
<feature type="region of interest" description="Disordered" evidence="1">
    <location>
        <begin position="799"/>
        <end position="836"/>
    </location>
</feature>
<name>A1C5C0_ASPCL</name>